<keyword evidence="5 7" id="KW-1133">Transmembrane helix</keyword>
<evidence type="ECO:0000256" key="7">
    <source>
        <dbReference type="RuleBase" id="RU363032"/>
    </source>
</evidence>
<keyword evidence="3" id="KW-1003">Cell membrane</keyword>
<dbReference type="InterPro" id="IPR000515">
    <property type="entry name" value="MetI-like"/>
</dbReference>
<accession>A0A1H9DYT9</accession>
<dbReference type="InterPro" id="IPR025966">
    <property type="entry name" value="OppC_N"/>
</dbReference>
<feature type="transmembrane region" description="Helical" evidence="7">
    <location>
        <begin position="218"/>
        <end position="244"/>
    </location>
</feature>
<dbReference type="Pfam" id="PF12911">
    <property type="entry name" value="OppC_N"/>
    <property type="match status" value="1"/>
</dbReference>
<protein>
    <submittedName>
        <fullName evidence="9">Peptide/nickel transport system permease protein</fullName>
    </submittedName>
</protein>
<feature type="transmembrane region" description="Helical" evidence="7">
    <location>
        <begin position="139"/>
        <end position="157"/>
    </location>
</feature>
<dbReference type="AlphaFoldDB" id="A0A1H9DYT9"/>
<organism evidence="9 10">
    <name type="scientific">Piscibacillus halophilus</name>
    <dbReference type="NCBI Taxonomy" id="571933"/>
    <lineage>
        <taxon>Bacteria</taxon>
        <taxon>Bacillati</taxon>
        <taxon>Bacillota</taxon>
        <taxon>Bacilli</taxon>
        <taxon>Bacillales</taxon>
        <taxon>Bacillaceae</taxon>
        <taxon>Piscibacillus</taxon>
    </lineage>
</organism>
<dbReference type="GO" id="GO:0005886">
    <property type="term" value="C:plasma membrane"/>
    <property type="evidence" value="ECO:0007669"/>
    <property type="project" value="UniProtKB-SubCell"/>
</dbReference>
<dbReference type="CDD" id="cd06261">
    <property type="entry name" value="TM_PBP2"/>
    <property type="match status" value="1"/>
</dbReference>
<dbReference type="EMBL" id="FOES01000008">
    <property type="protein sequence ID" value="SEQ18497.1"/>
    <property type="molecule type" value="Genomic_DNA"/>
</dbReference>
<sequence length="299" mass="32127">MNAEQASSEVTQVPKVDSPLKRAMKDFYNKLKKNKTALFGGYLIIFLIVVAIVGPYLTSFNPSETDYSVKLQGPSAEHWFGTDHHGRDIFTRIIHGLGITMGIGFFSTLIGSIVGIFLGIVSGYYGGKIDSVIMRLMDILLAFPGILLALALISILGASLQNVVIAIAIFAIPTFARIVRGSTLATKNLEYIDAMRALGASDIRIIFKHIFPNILSPIIVQASLFIATAVLSASGLSFLGLGVQPPSPELGAILSDGKDFMWDAGHIALFPGLGIMVIVLAFNVFGDGLRDALDPKMKN</sequence>
<keyword evidence="10" id="KW-1185">Reference proteome</keyword>
<dbReference type="InterPro" id="IPR035906">
    <property type="entry name" value="MetI-like_sf"/>
</dbReference>
<dbReference type="Proteomes" id="UP000199427">
    <property type="component" value="Unassembled WGS sequence"/>
</dbReference>
<dbReference type="PANTHER" id="PTHR43386:SF1">
    <property type="entry name" value="D,D-DIPEPTIDE TRANSPORT SYSTEM PERMEASE PROTEIN DDPC-RELATED"/>
    <property type="match status" value="1"/>
</dbReference>
<evidence type="ECO:0000256" key="5">
    <source>
        <dbReference type="ARBA" id="ARBA00022989"/>
    </source>
</evidence>
<dbReference type="GO" id="GO:0055085">
    <property type="term" value="P:transmembrane transport"/>
    <property type="evidence" value="ECO:0007669"/>
    <property type="project" value="InterPro"/>
</dbReference>
<reference evidence="9 10" key="1">
    <citation type="submission" date="2016-10" db="EMBL/GenBank/DDBJ databases">
        <authorList>
            <person name="de Groot N.N."/>
        </authorList>
    </citation>
    <scope>NUCLEOTIDE SEQUENCE [LARGE SCALE GENOMIC DNA]</scope>
    <source>
        <strain evidence="9 10">DSM 21633</strain>
    </source>
</reference>
<gene>
    <name evidence="9" type="ORF">SAMN05216362_10810</name>
</gene>
<keyword evidence="4 7" id="KW-0812">Transmembrane</keyword>
<evidence type="ECO:0000256" key="1">
    <source>
        <dbReference type="ARBA" id="ARBA00004651"/>
    </source>
</evidence>
<feature type="transmembrane region" description="Helical" evidence="7">
    <location>
        <begin position="163"/>
        <end position="179"/>
    </location>
</feature>
<evidence type="ECO:0000313" key="10">
    <source>
        <dbReference type="Proteomes" id="UP000199427"/>
    </source>
</evidence>
<comment type="subcellular location">
    <subcellularLocation>
        <location evidence="1 7">Cell membrane</location>
        <topology evidence="1 7">Multi-pass membrane protein</topology>
    </subcellularLocation>
</comment>
<dbReference type="PROSITE" id="PS50928">
    <property type="entry name" value="ABC_TM1"/>
    <property type="match status" value="1"/>
</dbReference>
<dbReference type="Gene3D" id="1.10.3720.10">
    <property type="entry name" value="MetI-like"/>
    <property type="match status" value="1"/>
</dbReference>
<feature type="transmembrane region" description="Helical" evidence="7">
    <location>
        <begin position="105"/>
        <end position="127"/>
    </location>
</feature>
<evidence type="ECO:0000259" key="8">
    <source>
        <dbReference type="PROSITE" id="PS50928"/>
    </source>
</evidence>
<evidence type="ECO:0000256" key="2">
    <source>
        <dbReference type="ARBA" id="ARBA00022448"/>
    </source>
</evidence>
<dbReference type="STRING" id="571933.SAMN05216362_10810"/>
<evidence type="ECO:0000256" key="3">
    <source>
        <dbReference type="ARBA" id="ARBA00022475"/>
    </source>
</evidence>
<evidence type="ECO:0000256" key="6">
    <source>
        <dbReference type="ARBA" id="ARBA00023136"/>
    </source>
</evidence>
<dbReference type="RefSeq" id="WP_091773080.1">
    <property type="nucleotide sequence ID" value="NZ_FOES01000008.1"/>
</dbReference>
<evidence type="ECO:0000256" key="4">
    <source>
        <dbReference type="ARBA" id="ARBA00022692"/>
    </source>
</evidence>
<dbReference type="PANTHER" id="PTHR43386">
    <property type="entry name" value="OLIGOPEPTIDE TRANSPORT SYSTEM PERMEASE PROTEIN APPC"/>
    <property type="match status" value="1"/>
</dbReference>
<dbReference type="OrthoDB" id="9797472at2"/>
<comment type="similarity">
    <text evidence="7">Belongs to the binding-protein-dependent transport system permease family.</text>
</comment>
<dbReference type="Pfam" id="PF00528">
    <property type="entry name" value="BPD_transp_1"/>
    <property type="match status" value="1"/>
</dbReference>
<proteinExistence type="inferred from homology"/>
<dbReference type="SUPFAM" id="SSF161098">
    <property type="entry name" value="MetI-like"/>
    <property type="match status" value="1"/>
</dbReference>
<feature type="domain" description="ABC transmembrane type-1" evidence="8">
    <location>
        <begin position="97"/>
        <end position="286"/>
    </location>
</feature>
<feature type="transmembrane region" description="Helical" evidence="7">
    <location>
        <begin position="264"/>
        <end position="286"/>
    </location>
</feature>
<keyword evidence="6 7" id="KW-0472">Membrane</keyword>
<keyword evidence="2 7" id="KW-0813">Transport</keyword>
<name>A0A1H9DYT9_9BACI</name>
<feature type="transmembrane region" description="Helical" evidence="7">
    <location>
        <begin position="37"/>
        <end position="57"/>
    </location>
</feature>
<dbReference type="InterPro" id="IPR050366">
    <property type="entry name" value="BP-dependent_transpt_permease"/>
</dbReference>
<evidence type="ECO:0000313" key="9">
    <source>
        <dbReference type="EMBL" id="SEQ18497.1"/>
    </source>
</evidence>